<feature type="domain" description="ABC3 transporter permease C-terminal" evidence="6">
    <location>
        <begin position="1273"/>
        <end position="1389"/>
    </location>
</feature>
<name>B5ICV3_ACIB4</name>
<keyword evidence="3" id="KW-0812">Transmembrane</keyword>
<dbReference type="KEGG" id="abi:Aboo_1482"/>
<evidence type="ECO:0000259" key="6">
    <source>
        <dbReference type="Pfam" id="PF02687"/>
    </source>
</evidence>
<proteinExistence type="predicted"/>
<evidence type="ECO:0000313" key="8">
    <source>
        <dbReference type="Proteomes" id="UP000001400"/>
    </source>
</evidence>
<sequence>MILKKSIIVPIIILLILFTSTFVSLNSIFAMPQEIMGKNDIYVLTSSTDKNPLRSNLNIDLAYALENTSYINAVSPEIFVFTTIHKEPVTLRGVIFSKFLKIENGRLVKGSMPKNDNDAIVGESLFYYMHLHLGENLTVRGAFQASLAILHIVGVFKTNDSTDDEILIDLSTAQTLAGLKKGTISMIRFKSNDVERAHELMNPNYPKFKVTLNTTGQVYFDNKFNVSVKIENIGANPGNCIFHLSFQNITIKRNLYVTKNVSFNITLKANYVGNSEIKAYVENGVLNYTYSYKILVANRPVIFQGKTLTYVDTPTLFSFYSINNSPINDATLRVSSKGYYKVYNFNSSITLKFPKRGLYTIYFYKYGYENKTIAVKVFKKANLINPSDIYPEPVKGVIFLKKNEDIKLKFENNASLYYSIDNGLIRSSNSTISLLGNLGEMHSIDIYVVENWTMGNATYIVYICKNYSVNISSYISNESGVYYNGNFTINVWSEIPLKNITFYINGHRHDVYLDQNLEKGILNYTYNITVNVKYKNFEVEIYAKNIMNFSAHKIIKPKVLYSSDVIKPEIIIGNRASRFKDELSRDENSSTIKIWSGQSFTIIASDNLEMKNLTVYIFQKYFNASSDNPDVKSLSVTIPTMFRNGTDIYFMPPGIYQGEIIAIDSSGNVNETAFYVDINNTNEKMPPIILGPRILIFGSPTKSFTFRIYDNVGLRYVVFYENDSIIKNVSCYGDNNVTLSLNYSEINDGLYNLTVVAMDVNNNSMELKGKILKNYTDKEPPTILPVPSSIFSGESIIVQAEDNVYMKKLSVYAFGKWFNGTSKVVIPTEYIDGKNNTVEYVPPGSYILKIGAQDIFDNGISKIVHIEINNAHENIPPVIFLPNATKCNASDILTFKAYDNVKVATMWIEVDNLPVIIVNGNNITCRADTLGYGIINAKIFAMDVNGNTASVQYNLLVKDNIPPRILNKTLKIWGGNTTSVFLSDNVGVYNATLEIFGKKFENIGDRIKIPTMFRNGNNISFVPQGTYEGFVRVEDLSGNVNSSEIILIINNTGEKNPPIIVGNTYNVLSRNNTVIFKAYDNVKTEKIWCEENGKMIYGESGGILNLSIYYFSPGLHNVTIYAEDINGNIANMSAEIEVVGIAEYEINASLYKSNITENQRGILNIIIKNRVNEGNCTVRIYIDGNLYTTINTYLNSYETKSFTIQLPYMKEGSHTIKVNNITMTLKVTKIPVEKLPMDLLLKYDKNLKVTGGKEVIYKGFQLSEGNFLLIIYALLTIAIILVSLGLYSSLLKGIKNDTIAILRMIGASNRQILEIASKEILIYLTPAILGGIFFGFISVLAIQHFNLMRAFGHTLIVIVNMDMVIDSILVGIGFLLFSTFLIFRNIFHSKIIYLMGSERSEKISTLEEVLK</sequence>
<keyword evidence="2" id="KW-1003">Cell membrane</keyword>
<organism evidence="7 8">
    <name type="scientific">Aciduliprofundum boonei (strain DSM 19572 / T469)</name>
    <dbReference type="NCBI Taxonomy" id="439481"/>
    <lineage>
        <taxon>Archaea</taxon>
        <taxon>Methanobacteriati</taxon>
        <taxon>Thermoplasmatota</taxon>
        <taxon>DHVE2 group</taxon>
        <taxon>Candidatus Aciduliprofundum</taxon>
    </lineage>
</organism>
<dbReference type="Pfam" id="PF02687">
    <property type="entry name" value="FtsX"/>
    <property type="match status" value="1"/>
</dbReference>
<dbReference type="GO" id="GO:0005886">
    <property type="term" value="C:plasma membrane"/>
    <property type="evidence" value="ECO:0007669"/>
    <property type="project" value="UniProtKB-SubCell"/>
</dbReference>
<dbReference type="eggNOG" id="arCOG02312">
    <property type="taxonomic scope" value="Archaea"/>
</dbReference>
<dbReference type="Proteomes" id="UP000001400">
    <property type="component" value="Chromosome"/>
</dbReference>
<protein>
    <recommendedName>
        <fullName evidence="6">ABC3 transporter permease C-terminal domain-containing protein</fullName>
    </recommendedName>
</protein>
<dbReference type="HOGENOM" id="CLU_253632_0_0_2"/>
<evidence type="ECO:0000256" key="3">
    <source>
        <dbReference type="ARBA" id="ARBA00022692"/>
    </source>
</evidence>
<dbReference type="STRING" id="439481.Aboo_1482"/>
<dbReference type="eggNOG" id="arCOG04500">
    <property type="taxonomic scope" value="Archaea"/>
</dbReference>
<dbReference type="GeneID" id="8828450"/>
<dbReference type="RefSeq" id="WP_008084106.1">
    <property type="nucleotide sequence ID" value="NC_013926.1"/>
</dbReference>
<gene>
    <name evidence="7" type="ordered locus">Aboo_1482</name>
</gene>
<evidence type="ECO:0000313" key="7">
    <source>
        <dbReference type="EMBL" id="ADD09288.1"/>
    </source>
</evidence>
<evidence type="ECO:0000256" key="1">
    <source>
        <dbReference type="ARBA" id="ARBA00004651"/>
    </source>
</evidence>
<keyword evidence="5" id="KW-0472">Membrane</keyword>
<evidence type="ECO:0000256" key="5">
    <source>
        <dbReference type="ARBA" id="ARBA00023136"/>
    </source>
</evidence>
<dbReference type="InterPro" id="IPR003838">
    <property type="entry name" value="ABC3_permease_C"/>
</dbReference>
<evidence type="ECO:0000256" key="4">
    <source>
        <dbReference type="ARBA" id="ARBA00022989"/>
    </source>
</evidence>
<keyword evidence="4" id="KW-1133">Transmembrane helix</keyword>
<evidence type="ECO:0000256" key="2">
    <source>
        <dbReference type="ARBA" id="ARBA00022475"/>
    </source>
</evidence>
<reference evidence="7" key="1">
    <citation type="submission" date="2010-02" db="EMBL/GenBank/DDBJ databases">
        <title>Complete sequence of Aciduliprofundum boonei T469.</title>
        <authorList>
            <consortium name="US DOE Joint Genome Institute"/>
            <person name="Lucas S."/>
            <person name="Copeland A."/>
            <person name="Lapidus A."/>
            <person name="Cheng J.-F."/>
            <person name="Bruce D."/>
            <person name="Goodwin L."/>
            <person name="Pitluck S."/>
            <person name="Saunders E."/>
            <person name="Detter J.C."/>
            <person name="Han C."/>
            <person name="Tapia R."/>
            <person name="Land M."/>
            <person name="Hauser L."/>
            <person name="Kyrpides N."/>
            <person name="Mikhailova N."/>
            <person name="Flores G."/>
            <person name="Reysenbach A.-L."/>
            <person name="Woyke T."/>
        </authorList>
    </citation>
    <scope>NUCLEOTIDE SEQUENCE</scope>
    <source>
        <strain evidence="7">T469</strain>
    </source>
</reference>
<dbReference type="eggNOG" id="arCOG02697">
    <property type="taxonomic scope" value="Archaea"/>
</dbReference>
<comment type="subcellular location">
    <subcellularLocation>
        <location evidence="1">Cell membrane</location>
        <topology evidence="1">Multi-pass membrane protein</topology>
    </subcellularLocation>
</comment>
<dbReference type="OrthoDB" id="137612at2157"/>
<accession>B5ICV3</accession>
<keyword evidence="8" id="KW-1185">Reference proteome</keyword>
<dbReference type="EMBL" id="CP001941">
    <property type="protein sequence ID" value="ADD09288.1"/>
    <property type="molecule type" value="Genomic_DNA"/>
</dbReference>